<protein>
    <submittedName>
        <fullName evidence="2">Uncharacterized protein</fullName>
    </submittedName>
</protein>
<dbReference type="Proteomes" id="UP000030764">
    <property type="component" value="Unassembled WGS sequence"/>
</dbReference>
<dbReference type="EMBL" id="KL363310">
    <property type="protein sequence ID" value="KFD47929.1"/>
    <property type="molecule type" value="Genomic_DNA"/>
</dbReference>
<dbReference type="Proteomes" id="UP000030758">
    <property type="component" value="Unassembled WGS sequence"/>
</dbReference>
<evidence type="ECO:0000313" key="3">
    <source>
        <dbReference type="EMBL" id="KFD68000.1"/>
    </source>
</evidence>
<organism evidence="2 4">
    <name type="scientific">Trichuris suis</name>
    <name type="common">pig whipworm</name>
    <dbReference type="NCBI Taxonomy" id="68888"/>
    <lineage>
        <taxon>Eukaryota</taxon>
        <taxon>Metazoa</taxon>
        <taxon>Ecdysozoa</taxon>
        <taxon>Nematoda</taxon>
        <taxon>Enoplea</taxon>
        <taxon>Dorylaimia</taxon>
        <taxon>Trichinellida</taxon>
        <taxon>Trichuridae</taxon>
        <taxon>Trichuris</taxon>
    </lineage>
</organism>
<keyword evidence="1" id="KW-0812">Transmembrane</keyword>
<evidence type="ECO:0000313" key="2">
    <source>
        <dbReference type="EMBL" id="KFD47929.1"/>
    </source>
</evidence>
<reference evidence="2 4" key="1">
    <citation type="journal article" date="2014" name="Nat. Genet.">
        <title>Genome and transcriptome of the porcine whipworm Trichuris suis.</title>
        <authorList>
            <person name="Jex A.R."/>
            <person name="Nejsum P."/>
            <person name="Schwarz E.M."/>
            <person name="Hu L."/>
            <person name="Young N.D."/>
            <person name="Hall R.S."/>
            <person name="Korhonen P.K."/>
            <person name="Liao S."/>
            <person name="Thamsborg S."/>
            <person name="Xia J."/>
            <person name="Xu P."/>
            <person name="Wang S."/>
            <person name="Scheerlinck J.P."/>
            <person name="Hofmann A."/>
            <person name="Sternberg P.W."/>
            <person name="Wang J."/>
            <person name="Gasser R.B."/>
        </authorList>
    </citation>
    <scope>NUCLEOTIDE SEQUENCE [LARGE SCALE GENOMIC DNA]</scope>
    <source>
        <strain evidence="3">DCEP-RM93F</strain>
        <strain evidence="2">DCEP-RM93M</strain>
    </source>
</reference>
<sequence>MEHAAKATKNEYRTGIVTLPALLDRVNGDSRYLDTVTLHKRNRFAERMQLYGSVKKKLTLKYHRTFGIFANALAFVSVIKTRRRSKEVLLVAGLVLLVKILPSAYSLTSENRATFSADDNELTDRSDPEEVCSSTLCRTRDSAKQHSTKSAKHRLRPYHPHLFRGLTEDDYDQRVEFCEAFMENLEVLNTDKILWTDEAIFKLKGHLNRCNMM</sequence>
<evidence type="ECO:0000313" key="4">
    <source>
        <dbReference type="Proteomes" id="UP000030764"/>
    </source>
</evidence>
<keyword evidence="4" id="KW-1185">Reference proteome</keyword>
<proteinExistence type="predicted"/>
<keyword evidence="1" id="KW-1133">Transmembrane helix</keyword>
<keyword evidence="1" id="KW-0472">Membrane</keyword>
<dbReference type="PANTHER" id="PTHR47326">
    <property type="entry name" value="TRANSPOSABLE ELEMENT TC3 TRANSPOSASE-LIKE PROTEIN"/>
    <property type="match status" value="1"/>
</dbReference>
<dbReference type="AlphaFoldDB" id="A0A085LSI3"/>
<dbReference type="EMBL" id="KL367509">
    <property type="protein sequence ID" value="KFD68000.1"/>
    <property type="molecule type" value="Genomic_DNA"/>
</dbReference>
<feature type="transmembrane region" description="Helical" evidence="1">
    <location>
        <begin position="88"/>
        <end position="107"/>
    </location>
</feature>
<dbReference type="PANTHER" id="PTHR47326:SF1">
    <property type="entry name" value="HTH PSQ-TYPE DOMAIN-CONTAINING PROTEIN"/>
    <property type="match status" value="1"/>
</dbReference>
<accession>A0A085LSI3</accession>
<gene>
    <name evidence="2" type="ORF">M513_11220</name>
    <name evidence="3" type="ORF">M514_11220</name>
</gene>
<name>A0A085LSI3_9BILA</name>
<evidence type="ECO:0000256" key="1">
    <source>
        <dbReference type="SAM" id="Phobius"/>
    </source>
</evidence>